<dbReference type="Proteomes" id="UP000077856">
    <property type="component" value="Plasmid pBO1"/>
</dbReference>
<sequence>MDNEELINQLEQHKSEITTAAHWNSYAKSVGLPDSNKLIANYGSWNELKRKLGLPVTNTSYTPSEIRTIVKKHKNHVRTQSVWDLYAREHSLPSSKTLIKSFETWSEVRKYVGNKRERKPTYTKKDIKDILKNHAPNFQNRTQWDVYAKENKLPTYKTIKKYFDYEEITKILNKEKKINLSKDDLIRIALKHKDIFLTSSMARWDIYASENNLPRSTTFHKHFGSWNTAKNVIKPM</sequence>
<evidence type="ECO:0000313" key="1">
    <source>
        <dbReference type="EMBL" id="AND43088.1"/>
    </source>
</evidence>
<name>A0A160MJM4_9BACI</name>
<accession>A0A160MJM4</accession>
<keyword evidence="1" id="KW-0614">Plasmid</keyword>
<dbReference type="eggNOG" id="ENOG5030967">
    <property type="taxonomic scope" value="Bacteria"/>
</dbReference>
<protein>
    <submittedName>
        <fullName evidence="1">Uncharacterized protein</fullName>
    </submittedName>
</protein>
<evidence type="ECO:0000313" key="2">
    <source>
        <dbReference type="Proteomes" id="UP000077856"/>
    </source>
</evidence>
<dbReference type="EMBL" id="CP015507">
    <property type="protein sequence ID" value="AND43088.1"/>
    <property type="molecule type" value="Genomic_DNA"/>
</dbReference>
<gene>
    <name evidence="1" type="ORF">A361_28385</name>
</gene>
<dbReference type="AlphaFoldDB" id="A0A160MJM4"/>
<dbReference type="RefSeq" id="WP_019380458.1">
    <property type="nucleotide sequence ID" value="NZ_CP015507.1"/>
</dbReference>
<organism evidence="1 2">
    <name type="scientific">Cytobacillus oceanisediminis 2691</name>
    <dbReference type="NCBI Taxonomy" id="1196031"/>
    <lineage>
        <taxon>Bacteria</taxon>
        <taxon>Bacillati</taxon>
        <taxon>Bacillota</taxon>
        <taxon>Bacilli</taxon>
        <taxon>Bacillales</taxon>
        <taxon>Bacillaceae</taxon>
        <taxon>Cytobacillus</taxon>
    </lineage>
</organism>
<reference evidence="1 2" key="1">
    <citation type="submission" date="2016-04" db="EMBL/GenBank/DDBJ databases">
        <title>Complete genome sequence of Bacillus oceanisediminis strain 2691.</title>
        <authorList>
            <person name="Jeong H."/>
            <person name="Kim H.J."/>
            <person name="Lee D.-W."/>
        </authorList>
    </citation>
    <scope>NUCLEOTIDE SEQUENCE [LARGE SCALE GENOMIC DNA]</scope>
    <source>
        <strain evidence="1 2">2691</strain>
        <plasmid evidence="2">pbo1</plasmid>
    </source>
</reference>
<proteinExistence type="predicted"/>
<geneLocation type="plasmid" evidence="2">
    <name>pbo1</name>
</geneLocation>
<dbReference type="KEGG" id="bon:A361_28385"/>